<dbReference type="AlphaFoldDB" id="A0A6A5Y157"/>
<dbReference type="EMBL" id="ML978067">
    <property type="protein sequence ID" value="KAF2018540.1"/>
    <property type="molecule type" value="Genomic_DNA"/>
</dbReference>
<reference evidence="2" key="1">
    <citation type="journal article" date="2020" name="Stud. Mycol.">
        <title>101 Dothideomycetes genomes: a test case for predicting lifestyles and emergence of pathogens.</title>
        <authorList>
            <person name="Haridas S."/>
            <person name="Albert R."/>
            <person name="Binder M."/>
            <person name="Bloem J."/>
            <person name="Labutti K."/>
            <person name="Salamov A."/>
            <person name="Andreopoulos B."/>
            <person name="Baker S."/>
            <person name="Barry K."/>
            <person name="Bills G."/>
            <person name="Bluhm B."/>
            <person name="Cannon C."/>
            <person name="Castanera R."/>
            <person name="Culley D."/>
            <person name="Daum C."/>
            <person name="Ezra D."/>
            <person name="Gonzalez J."/>
            <person name="Henrissat B."/>
            <person name="Kuo A."/>
            <person name="Liang C."/>
            <person name="Lipzen A."/>
            <person name="Lutzoni F."/>
            <person name="Magnuson J."/>
            <person name="Mondo S."/>
            <person name="Nolan M."/>
            <person name="Ohm R."/>
            <person name="Pangilinan J."/>
            <person name="Park H.-J."/>
            <person name="Ramirez L."/>
            <person name="Alfaro M."/>
            <person name="Sun H."/>
            <person name="Tritt A."/>
            <person name="Yoshinaga Y."/>
            <person name="Zwiers L.-H."/>
            <person name="Turgeon B."/>
            <person name="Goodwin S."/>
            <person name="Spatafora J."/>
            <person name="Crous P."/>
            <person name="Grigoriev I."/>
        </authorList>
    </citation>
    <scope>NUCLEOTIDE SEQUENCE</scope>
    <source>
        <strain evidence="2">CBS 175.79</strain>
    </source>
</reference>
<sequence>MRLFNPNFIVASGIWTSVVTLALPANVHNVSLTGDGHRRLQARGFLPPPSSDEEWAKYLCKGEKLLTMMNSDDRTAGRMLEPPQGSAASQFTNFPGEFDKWFYQPFNDDQTDLGEYYYGLSDALKDMGISRRRDDWSFLRATHGDRRPGAPNLNDQTYVVNGHTYRVRMISLL</sequence>
<dbReference type="Proteomes" id="UP000799778">
    <property type="component" value="Unassembled WGS sequence"/>
</dbReference>
<dbReference type="GeneID" id="54292270"/>
<name>A0A6A5Y157_9PLEO</name>
<dbReference type="OrthoDB" id="5337308at2759"/>
<evidence type="ECO:0000256" key="1">
    <source>
        <dbReference type="SAM" id="SignalP"/>
    </source>
</evidence>
<keyword evidence="3" id="KW-1185">Reference proteome</keyword>
<evidence type="ECO:0000313" key="3">
    <source>
        <dbReference type="Proteomes" id="UP000799778"/>
    </source>
</evidence>
<dbReference type="RefSeq" id="XP_033386879.1">
    <property type="nucleotide sequence ID" value="XM_033534873.1"/>
</dbReference>
<proteinExistence type="predicted"/>
<organism evidence="2 3">
    <name type="scientific">Aaosphaeria arxii CBS 175.79</name>
    <dbReference type="NCBI Taxonomy" id="1450172"/>
    <lineage>
        <taxon>Eukaryota</taxon>
        <taxon>Fungi</taxon>
        <taxon>Dikarya</taxon>
        <taxon>Ascomycota</taxon>
        <taxon>Pezizomycotina</taxon>
        <taxon>Dothideomycetes</taxon>
        <taxon>Pleosporomycetidae</taxon>
        <taxon>Pleosporales</taxon>
        <taxon>Pleosporales incertae sedis</taxon>
        <taxon>Aaosphaeria</taxon>
    </lineage>
</organism>
<feature type="chain" id="PRO_5025491884" evidence="1">
    <location>
        <begin position="25"/>
        <end position="173"/>
    </location>
</feature>
<accession>A0A6A5Y157</accession>
<evidence type="ECO:0000313" key="2">
    <source>
        <dbReference type="EMBL" id="KAF2018540.1"/>
    </source>
</evidence>
<protein>
    <submittedName>
        <fullName evidence="2">Uncharacterized protein</fullName>
    </submittedName>
</protein>
<keyword evidence="1" id="KW-0732">Signal</keyword>
<gene>
    <name evidence="2" type="ORF">BU24DRAFT_99386</name>
</gene>
<feature type="signal peptide" evidence="1">
    <location>
        <begin position="1"/>
        <end position="24"/>
    </location>
</feature>